<sequence length="375" mass="42528">MDKRIWNPRSSLLKLQAAIERGEVTIGFLGGSITEARPGHNWPEKVMAWLVETYPQVRFYVENAAIGATGSDLAVFRAGRDIVAKSCDVVFVEYAVNDHYAPHERRSRSREGLLRLLLASSEADLVLVYTYLQAMYAEMEAGGVPESIKELEQLGEHYNIGSVWMGLYAFEEVRKGRMAWEEWLPDGLHPTHRGSLSYAQSVITFLEKQLHMERIRQPGVGEVPSLTENRGERVLPEPLNRHHWGNVSFVPFREVQTEGPWAVHRSVNLVWMEQMLTTSAVGAKLRFVFYGRGLTLGFDFGMFSADFLCRIDDGEALEIRMERAEWCPAEGLFHIETVAEDLLPERHEAEIEVIHGNGPRCQGTRFRLAFIGIIG</sequence>
<keyword evidence="2" id="KW-0378">Hydrolase</keyword>
<dbReference type="SUPFAM" id="SSF52266">
    <property type="entry name" value="SGNH hydrolase"/>
    <property type="match status" value="1"/>
</dbReference>
<dbReference type="CDD" id="cd00229">
    <property type="entry name" value="SGNH_hydrolase"/>
    <property type="match status" value="1"/>
</dbReference>
<dbReference type="EMBL" id="JBHLVF010000047">
    <property type="protein sequence ID" value="MFC0395809.1"/>
    <property type="molecule type" value="Genomic_DNA"/>
</dbReference>
<organism evidence="2 3">
    <name type="scientific">Paenibacillus mendelii</name>
    <dbReference type="NCBI Taxonomy" id="206163"/>
    <lineage>
        <taxon>Bacteria</taxon>
        <taxon>Bacillati</taxon>
        <taxon>Bacillota</taxon>
        <taxon>Bacilli</taxon>
        <taxon>Bacillales</taxon>
        <taxon>Paenibacillaceae</taxon>
        <taxon>Paenibacillus</taxon>
    </lineage>
</organism>
<dbReference type="Proteomes" id="UP001589818">
    <property type="component" value="Unassembled WGS sequence"/>
</dbReference>
<evidence type="ECO:0000313" key="3">
    <source>
        <dbReference type="Proteomes" id="UP001589818"/>
    </source>
</evidence>
<dbReference type="PANTHER" id="PTHR34407">
    <property type="entry name" value="EXPRESSED PROTEIN"/>
    <property type="match status" value="1"/>
</dbReference>
<comment type="caution">
    <text evidence="2">The sequence shown here is derived from an EMBL/GenBank/DDBJ whole genome shotgun (WGS) entry which is preliminary data.</text>
</comment>
<reference evidence="2 3" key="1">
    <citation type="submission" date="2024-09" db="EMBL/GenBank/DDBJ databases">
        <authorList>
            <person name="Sun Q."/>
            <person name="Mori K."/>
        </authorList>
    </citation>
    <scope>NUCLEOTIDE SEQUENCE [LARGE SCALE GENOMIC DNA]</scope>
    <source>
        <strain evidence="2 3">CCM 4839</strain>
    </source>
</reference>
<feature type="domain" description="SGNH hydrolase-type esterase" evidence="1">
    <location>
        <begin position="28"/>
        <end position="194"/>
    </location>
</feature>
<dbReference type="Gene3D" id="3.40.50.1110">
    <property type="entry name" value="SGNH hydrolase"/>
    <property type="match status" value="1"/>
</dbReference>
<dbReference type="Pfam" id="PF13472">
    <property type="entry name" value="Lipase_GDSL_2"/>
    <property type="match status" value="1"/>
</dbReference>
<proteinExistence type="predicted"/>
<evidence type="ECO:0000259" key="1">
    <source>
        <dbReference type="Pfam" id="PF13472"/>
    </source>
</evidence>
<protein>
    <submittedName>
        <fullName evidence="2">SGNH/GDSL hydrolase family protein</fullName>
    </submittedName>
</protein>
<dbReference type="RefSeq" id="WP_204817625.1">
    <property type="nucleotide sequence ID" value="NZ_JANHOF010000002.1"/>
</dbReference>
<dbReference type="GO" id="GO:0016787">
    <property type="term" value="F:hydrolase activity"/>
    <property type="evidence" value="ECO:0007669"/>
    <property type="project" value="UniProtKB-KW"/>
</dbReference>
<dbReference type="InterPro" id="IPR013830">
    <property type="entry name" value="SGNH_hydro"/>
</dbReference>
<name>A0ABV6JIS4_9BACL</name>
<dbReference type="InterPro" id="IPR036514">
    <property type="entry name" value="SGNH_hydro_sf"/>
</dbReference>
<keyword evidence="3" id="KW-1185">Reference proteome</keyword>
<accession>A0ABV6JIS4</accession>
<gene>
    <name evidence="2" type="ORF">ACFFJ8_31110</name>
</gene>
<dbReference type="PANTHER" id="PTHR34407:SF1">
    <property type="entry name" value="SGNH HYDROLASE-TYPE ESTERASE DOMAIN-CONTAINING PROTEIN"/>
    <property type="match status" value="1"/>
</dbReference>
<evidence type="ECO:0000313" key="2">
    <source>
        <dbReference type="EMBL" id="MFC0395809.1"/>
    </source>
</evidence>